<dbReference type="Gene3D" id="3.30.450.410">
    <property type="match status" value="1"/>
</dbReference>
<dbReference type="Proteomes" id="UP000752292">
    <property type="component" value="Unassembled WGS sequence"/>
</dbReference>
<dbReference type="InterPro" id="IPR004927">
    <property type="entry name" value="MerB"/>
</dbReference>
<dbReference type="AlphaFoldDB" id="A0A933EAH1"/>
<dbReference type="GO" id="GO:0018836">
    <property type="term" value="F:alkylmercury lyase activity"/>
    <property type="evidence" value="ECO:0007669"/>
    <property type="project" value="InterPro"/>
</dbReference>
<dbReference type="EMBL" id="JACQRX010000275">
    <property type="protein sequence ID" value="MBI4252054.1"/>
    <property type="molecule type" value="Genomic_DNA"/>
</dbReference>
<dbReference type="InterPro" id="IPR053717">
    <property type="entry name" value="MerB_lyase_sf"/>
</dbReference>
<dbReference type="Pfam" id="PF03243">
    <property type="entry name" value="MerB"/>
    <property type="match status" value="1"/>
</dbReference>
<organism evidence="1 2">
    <name type="scientific">Tectimicrobiota bacterium</name>
    <dbReference type="NCBI Taxonomy" id="2528274"/>
    <lineage>
        <taxon>Bacteria</taxon>
        <taxon>Pseudomonadati</taxon>
        <taxon>Nitrospinota/Tectimicrobiota group</taxon>
        <taxon>Candidatus Tectimicrobiota</taxon>
    </lineage>
</organism>
<proteinExistence type="predicted"/>
<evidence type="ECO:0000313" key="1">
    <source>
        <dbReference type="EMBL" id="MBI4252054.1"/>
    </source>
</evidence>
<evidence type="ECO:0008006" key="3">
    <source>
        <dbReference type="Google" id="ProtNLM"/>
    </source>
</evidence>
<gene>
    <name evidence="1" type="ORF">HY618_06295</name>
</gene>
<comment type="caution">
    <text evidence="1">The sequence shown here is derived from an EMBL/GenBank/DDBJ whole genome shotgun (WGS) entry which is preliminary data.</text>
</comment>
<dbReference type="SUPFAM" id="SSF160387">
    <property type="entry name" value="NosL/MerB-like"/>
    <property type="match status" value="1"/>
</dbReference>
<accession>A0A933EAH1</accession>
<name>A0A933EAH1_UNCTE</name>
<reference evidence="1" key="1">
    <citation type="submission" date="2020-07" db="EMBL/GenBank/DDBJ databases">
        <title>Huge and variable diversity of episymbiotic CPR bacteria and DPANN archaea in groundwater ecosystems.</title>
        <authorList>
            <person name="He C.Y."/>
            <person name="Keren R."/>
            <person name="Whittaker M."/>
            <person name="Farag I.F."/>
            <person name="Doudna J."/>
            <person name="Cate J.H.D."/>
            <person name="Banfield J.F."/>
        </authorList>
    </citation>
    <scope>NUCLEOTIDE SEQUENCE</scope>
    <source>
        <strain evidence="1">NC_groundwater_1370_Ag_S-0.2um_69_93</strain>
    </source>
</reference>
<sequence>MADSSVMDQTFHFILTTMVERGVAPHYTEIARAISVPPEEGKKLLHELMGTGIPCWLHPGTDLIASFAPFNNLPTQYRITVGGKQKWFAQCGFETLAACWLFPGETVTIEAPCLDCGESLRVDVRDGAIESAEPGGIFGYIDIPAKDWRKNLPYS</sequence>
<protein>
    <recommendedName>
        <fullName evidence="3">Alkylmercury lyase</fullName>
    </recommendedName>
</protein>
<evidence type="ECO:0000313" key="2">
    <source>
        <dbReference type="Proteomes" id="UP000752292"/>
    </source>
</evidence>